<reference evidence="2" key="1">
    <citation type="submission" date="2016-03" db="EMBL/GenBank/DDBJ databases">
        <title>Updated assembly of Pseudogymnoascus destructans, the fungus causing white-nose syndrome of bats.</title>
        <authorList>
            <person name="Palmer J.M."/>
            <person name="Drees K.P."/>
            <person name="Foster J.T."/>
            <person name="Lindner D.L."/>
        </authorList>
    </citation>
    <scope>NUCLEOTIDE SEQUENCE [LARGE SCALE GENOMIC DNA]</scope>
    <source>
        <strain evidence="2">20631-21</strain>
    </source>
</reference>
<dbReference type="SMART" id="SM00320">
    <property type="entry name" value="WD40"/>
    <property type="match status" value="4"/>
</dbReference>
<dbReference type="InterPro" id="IPR051150">
    <property type="entry name" value="SWT21/TCAB1_mRNA_Telomere"/>
</dbReference>
<dbReference type="VEuPathDB" id="FungiDB:GMDG_04312"/>
<dbReference type="AlphaFoldDB" id="A0A177A489"/>
<gene>
    <name evidence="2" type="ORF">VC83_06836</name>
</gene>
<dbReference type="PANTHER" id="PTHR13211:SF0">
    <property type="entry name" value="TELOMERASE CAJAL BODY PROTEIN 1"/>
    <property type="match status" value="1"/>
</dbReference>
<dbReference type="InterPro" id="IPR015943">
    <property type="entry name" value="WD40/YVTN_repeat-like_dom_sf"/>
</dbReference>
<dbReference type="RefSeq" id="XP_024321714.1">
    <property type="nucleotide sequence ID" value="XM_024470424.1"/>
</dbReference>
<feature type="compositionally biased region" description="Acidic residues" evidence="1">
    <location>
        <begin position="408"/>
        <end position="432"/>
    </location>
</feature>
<feature type="compositionally biased region" description="Polar residues" evidence="1">
    <location>
        <begin position="438"/>
        <end position="449"/>
    </location>
</feature>
<dbReference type="GeneID" id="36289891"/>
<organism evidence="2">
    <name type="scientific">Pseudogymnoascus destructans</name>
    <dbReference type="NCBI Taxonomy" id="655981"/>
    <lineage>
        <taxon>Eukaryota</taxon>
        <taxon>Fungi</taxon>
        <taxon>Dikarya</taxon>
        <taxon>Ascomycota</taxon>
        <taxon>Pezizomycotina</taxon>
        <taxon>Leotiomycetes</taxon>
        <taxon>Thelebolales</taxon>
        <taxon>Thelebolaceae</taxon>
        <taxon>Pseudogymnoascus</taxon>
    </lineage>
</organism>
<dbReference type="SUPFAM" id="SSF50978">
    <property type="entry name" value="WD40 repeat-like"/>
    <property type="match status" value="1"/>
</dbReference>
<dbReference type="InterPro" id="IPR036322">
    <property type="entry name" value="WD40_repeat_dom_sf"/>
</dbReference>
<dbReference type="PANTHER" id="PTHR13211">
    <property type="entry name" value="TELOMERASE CAJAL BODY PROTEIN 1"/>
    <property type="match status" value="1"/>
</dbReference>
<dbReference type="eggNOG" id="KOG2919">
    <property type="taxonomic scope" value="Eukaryota"/>
</dbReference>
<dbReference type="InterPro" id="IPR001680">
    <property type="entry name" value="WD40_rpt"/>
</dbReference>
<evidence type="ECO:0008006" key="3">
    <source>
        <dbReference type="Google" id="ProtNLM"/>
    </source>
</evidence>
<evidence type="ECO:0000256" key="1">
    <source>
        <dbReference type="SAM" id="MobiDB-lite"/>
    </source>
</evidence>
<accession>A0A177A489</accession>
<name>A0A177A489_9PEZI</name>
<feature type="compositionally biased region" description="Basic and acidic residues" evidence="1">
    <location>
        <begin position="25"/>
        <end position="35"/>
    </location>
</feature>
<dbReference type="Gene3D" id="2.130.10.10">
    <property type="entry name" value="YVTN repeat-like/Quinoprotein amine dehydrogenase"/>
    <property type="match status" value="1"/>
</dbReference>
<evidence type="ECO:0000313" key="2">
    <source>
        <dbReference type="EMBL" id="OAF56420.1"/>
    </source>
</evidence>
<dbReference type="Pfam" id="PF00400">
    <property type="entry name" value="WD40"/>
    <property type="match status" value="1"/>
</dbReference>
<protein>
    <recommendedName>
        <fullName evidence="3">Telomerase Cajal body protein 1</fullName>
    </recommendedName>
</protein>
<sequence>MDAELYPPQLVATTSGAYSCSIEESRRREAEEREGSSVFSSATTAQDSRESNYFKSIQWSPDGTSLIAASADNKLRFYVAPPDLLSPSSTPHILTPYTTYAAPEPTYTQSFYPHFDLQNSSTTLLLSSPRDHPIQLINVLSPEPSPVSTYSLVCRTTEAYLTPSSLLWHPSGHEFYAGTDCLISIFDVSRSGEGPTTRLPTIPSKRHKMKGGGVGMRGIVSCLSLQPDAPDSPVGNVMLAAGTWTRWVSLYDAEGLGGTVANWTIASAADDEAQIGGAGVSQVLWSSCGRYLFVVERKSRGVLVYDVRVTGKLVGWLEGREAETNQRMSVDAASIGGKSEVWAGGTDGRVRVWRDVGSTAGGAKPDMDWLAHEEGTTIGGLALHSCGSVVATASGMRREKVFVRETESSSETESDSETESEDESSDDSDVSDEAIKTLSETSTNCSSHQELTEDNTIKLWSIL</sequence>
<feature type="region of interest" description="Disordered" evidence="1">
    <location>
        <begin position="403"/>
        <end position="451"/>
    </location>
</feature>
<dbReference type="EMBL" id="KV441404">
    <property type="protein sequence ID" value="OAF56420.1"/>
    <property type="molecule type" value="Genomic_DNA"/>
</dbReference>
<feature type="region of interest" description="Disordered" evidence="1">
    <location>
        <begin position="25"/>
        <end position="44"/>
    </location>
</feature>
<dbReference type="OrthoDB" id="239865at2759"/>
<proteinExistence type="predicted"/>
<dbReference type="Proteomes" id="UP000077154">
    <property type="component" value="Unassembled WGS sequence"/>
</dbReference>